<accession>X0W495</accession>
<evidence type="ECO:0000256" key="1">
    <source>
        <dbReference type="SAM" id="MobiDB-lite"/>
    </source>
</evidence>
<sequence>MQTKTIILFLVSILLTISACSGKNQLILTSKSEAHASVKAEAEAETISPSVENQSKRTISTP</sequence>
<evidence type="ECO:0000313" key="2">
    <source>
        <dbReference type="EMBL" id="GAG18137.1"/>
    </source>
</evidence>
<organism evidence="2">
    <name type="scientific">marine sediment metagenome</name>
    <dbReference type="NCBI Taxonomy" id="412755"/>
    <lineage>
        <taxon>unclassified sequences</taxon>
        <taxon>metagenomes</taxon>
        <taxon>ecological metagenomes</taxon>
    </lineage>
</organism>
<dbReference type="PROSITE" id="PS51257">
    <property type="entry name" value="PROKAR_LIPOPROTEIN"/>
    <property type="match status" value="1"/>
</dbReference>
<proteinExistence type="predicted"/>
<dbReference type="AlphaFoldDB" id="X0W495"/>
<feature type="non-terminal residue" evidence="2">
    <location>
        <position position="62"/>
    </location>
</feature>
<name>X0W495_9ZZZZ</name>
<dbReference type="EMBL" id="BARS01036720">
    <property type="protein sequence ID" value="GAG18137.1"/>
    <property type="molecule type" value="Genomic_DNA"/>
</dbReference>
<reference evidence="2" key="1">
    <citation type="journal article" date="2014" name="Front. Microbiol.">
        <title>High frequency of phylogenetically diverse reductive dehalogenase-homologous genes in deep subseafloor sedimentary metagenomes.</title>
        <authorList>
            <person name="Kawai M."/>
            <person name="Futagami T."/>
            <person name="Toyoda A."/>
            <person name="Takaki Y."/>
            <person name="Nishi S."/>
            <person name="Hori S."/>
            <person name="Arai W."/>
            <person name="Tsubouchi T."/>
            <person name="Morono Y."/>
            <person name="Uchiyama I."/>
            <person name="Ito T."/>
            <person name="Fujiyama A."/>
            <person name="Inagaki F."/>
            <person name="Takami H."/>
        </authorList>
    </citation>
    <scope>NUCLEOTIDE SEQUENCE</scope>
    <source>
        <strain evidence="2">Expedition CK06-06</strain>
    </source>
</reference>
<feature type="region of interest" description="Disordered" evidence="1">
    <location>
        <begin position="41"/>
        <end position="62"/>
    </location>
</feature>
<gene>
    <name evidence="2" type="ORF">S01H1_56396</name>
</gene>
<comment type="caution">
    <text evidence="2">The sequence shown here is derived from an EMBL/GenBank/DDBJ whole genome shotgun (WGS) entry which is preliminary data.</text>
</comment>
<feature type="compositionally biased region" description="Polar residues" evidence="1">
    <location>
        <begin position="47"/>
        <end position="62"/>
    </location>
</feature>
<protein>
    <submittedName>
        <fullName evidence="2">Uncharacterized protein</fullName>
    </submittedName>
</protein>